<evidence type="ECO:0000313" key="3">
    <source>
        <dbReference type="Proteomes" id="UP001198034"/>
    </source>
</evidence>
<dbReference type="Proteomes" id="UP001198034">
    <property type="component" value="Unassembled WGS sequence"/>
</dbReference>
<dbReference type="InterPro" id="IPR009875">
    <property type="entry name" value="PilZ_domain"/>
</dbReference>
<comment type="caution">
    <text evidence="2">The sequence shown here is derived from an EMBL/GenBank/DDBJ whole genome shotgun (WGS) entry which is preliminary data.</text>
</comment>
<sequence length="244" mass="28038">MFDMFKLGRKTEKKPLETSKLWREHDDLIQKPQQIAAILQYISQHLPDSPMPLRLMIRGADYAELVTFFKFDENEALIRCQIADEHRFEPTEELTFISGWEGKLVAFSAFIVQSHSAREFTVSWPLAMVKSIGRDTYRVHPHFEVPLSIEFADLNMVGRLVDLSEGGMACHLSTMDAQLLLNTEKLVNVKIRIGQLQFDVALMNICSVVCSNQSAYTRLGISFKGVSNKDLVCMRRSLMEWQYD</sequence>
<proteinExistence type="predicted"/>
<gene>
    <name evidence="2" type="ORF">LG219_13870</name>
</gene>
<keyword evidence="3" id="KW-1185">Reference proteome</keyword>
<feature type="domain" description="PilZ" evidence="1">
    <location>
        <begin position="134"/>
        <end position="238"/>
    </location>
</feature>
<dbReference type="Gene3D" id="2.40.10.220">
    <property type="entry name" value="predicted glycosyltransferase like domains"/>
    <property type="match status" value="1"/>
</dbReference>
<organism evidence="2 3">
    <name type="scientific">Deefgea salmonis</name>
    <dbReference type="NCBI Taxonomy" id="2875502"/>
    <lineage>
        <taxon>Bacteria</taxon>
        <taxon>Pseudomonadati</taxon>
        <taxon>Pseudomonadota</taxon>
        <taxon>Betaproteobacteria</taxon>
        <taxon>Neisseriales</taxon>
        <taxon>Chitinibacteraceae</taxon>
        <taxon>Deefgea</taxon>
    </lineage>
</organism>
<dbReference type="Pfam" id="PF07238">
    <property type="entry name" value="PilZ"/>
    <property type="match status" value="1"/>
</dbReference>
<accession>A0ABS8BNN1</accession>
<dbReference type="EMBL" id="JAJAWG010000013">
    <property type="protein sequence ID" value="MCB5197349.1"/>
    <property type="molecule type" value="Genomic_DNA"/>
</dbReference>
<dbReference type="RefSeq" id="WP_226765049.1">
    <property type="nucleotide sequence ID" value="NZ_JAJAWG010000013.1"/>
</dbReference>
<evidence type="ECO:0000313" key="2">
    <source>
        <dbReference type="EMBL" id="MCB5197349.1"/>
    </source>
</evidence>
<name>A0ABS8BNN1_9NEIS</name>
<evidence type="ECO:0000259" key="1">
    <source>
        <dbReference type="Pfam" id="PF07238"/>
    </source>
</evidence>
<protein>
    <submittedName>
        <fullName evidence="2">PilZ domain-containing protein</fullName>
    </submittedName>
</protein>
<reference evidence="2 3" key="1">
    <citation type="submission" date="2021-10" db="EMBL/GenBank/DDBJ databases">
        <authorList>
            <person name="Chen M."/>
        </authorList>
    </citation>
    <scope>NUCLEOTIDE SEQUENCE [LARGE SCALE GENOMIC DNA]</scope>
    <source>
        <strain evidence="2 3">H3-26</strain>
    </source>
</reference>